<dbReference type="EMBL" id="HG793170">
    <property type="protein sequence ID" value="CRL29514.1"/>
    <property type="molecule type" value="Genomic_DNA"/>
</dbReference>
<protein>
    <submittedName>
        <fullName evidence="1">Str. FM013</fullName>
    </submittedName>
</protein>
<dbReference type="Proteomes" id="UP000053732">
    <property type="component" value="Unassembled WGS sequence"/>
</dbReference>
<name>A0A0G4PSR5_PENC3</name>
<proteinExistence type="predicted"/>
<keyword evidence="2" id="KW-1185">Reference proteome</keyword>
<dbReference type="AlphaFoldDB" id="A0A0G4PSR5"/>
<gene>
    <name evidence="1" type="ORF">PCAMFM013_S037g000001</name>
</gene>
<evidence type="ECO:0000313" key="1">
    <source>
        <dbReference type="EMBL" id="CRL29514.1"/>
    </source>
</evidence>
<organism evidence="1 2">
    <name type="scientific">Penicillium camemberti (strain FM 013)</name>
    <dbReference type="NCBI Taxonomy" id="1429867"/>
    <lineage>
        <taxon>Eukaryota</taxon>
        <taxon>Fungi</taxon>
        <taxon>Dikarya</taxon>
        <taxon>Ascomycota</taxon>
        <taxon>Pezizomycotina</taxon>
        <taxon>Eurotiomycetes</taxon>
        <taxon>Eurotiomycetidae</taxon>
        <taxon>Eurotiales</taxon>
        <taxon>Aspergillaceae</taxon>
        <taxon>Penicillium</taxon>
    </lineage>
</organism>
<sequence>MSTIGYSELCLGTQVTFTTPSPQEWILGEKLLEDFQQITGIGRARGVGPSCAVFKYLCDSATDSGKKAFMRIYFQIPIPGTECLRADLRQQQAAPPRQHLVTEIDVYEQLPLVF</sequence>
<evidence type="ECO:0000313" key="2">
    <source>
        <dbReference type="Proteomes" id="UP000053732"/>
    </source>
</evidence>
<accession>A0A0G4PSR5</accession>
<reference evidence="1 2" key="1">
    <citation type="journal article" date="2014" name="Nat. Commun.">
        <title>Multiple recent horizontal transfers of a large genomic region in cheese making fungi.</title>
        <authorList>
            <person name="Cheeseman K."/>
            <person name="Ropars J."/>
            <person name="Renault P."/>
            <person name="Dupont J."/>
            <person name="Gouzy J."/>
            <person name="Branca A."/>
            <person name="Abraham A.L."/>
            <person name="Ceppi M."/>
            <person name="Conseiller E."/>
            <person name="Debuchy R."/>
            <person name="Malagnac F."/>
            <person name="Goarin A."/>
            <person name="Silar P."/>
            <person name="Lacoste S."/>
            <person name="Sallet E."/>
            <person name="Bensimon A."/>
            <person name="Giraud T."/>
            <person name="Brygoo Y."/>
        </authorList>
    </citation>
    <scope>NUCLEOTIDE SEQUENCE [LARGE SCALE GENOMIC DNA]</scope>
    <source>
        <strain evidence="2">FM 013</strain>
    </source>
</reference>